<evidence type="ECO:0000259" key="3">
    <source>
        <dbReference type="SMART" id="SM00062"/>
    </source>
</evidence>
<gene>
    <name evidence="4" type="ORF">A4S15_05795</name>
</gene>
<dbReference type="Proteomes" id="UP000192872">
    <property type="component" value="Unassembled WGS sequence"/>
</dbReference>
<dbReference type="PANTHER" id="PTHR30024">
    <property type="entry name" value="ALIPHATIC SULFONATES-BINDING PROTEIN-RELATED"/>
    <property type="match status" value="1"/>
</dbReference>
<evidence type="ECO:0000313" key="5">
    <source>
        <dbReference type="Proteomes" id="UP000192872"/>
    </source>
</evidence>
<dbReference type="GO" id="GO:0016740">
    <property type="term" value="F:transferase activity"/>
    <property type="evidence" value="ECO:0007669"/>
    <property type="project" value="UniProtKB-KW"/>
</dbReference>
<evidence type="ECO:0000256" key="1">
    <source>
        <dbReference type="ARBA" id="ARBA00010742"/>
    </source>
</evidence>
<dbReference type="STRING" id="1827387.A4S15_05795"/>
<dbReference type="InterPro" id="IPR001638">
    <property type="entry name" value="Solute-binding_3/MltF_N"/>
</dbReference>
<feature type="domain" description="Solute-binding protein family 3/N-terminal" evidence="3">
    <location>
        <begin position="24"/>
        <end position="256"/>
    </location>
</feature>
<dbReference type="EMBL" id="LWDL01000010">
    <property type="protein sequence ID" value="OQW53271.1"/>
    <property type="molecule type" value="Genomic_DNA"/>
</dbReference>
<name>A0A1W9I1E4_9HYPH</name>
<dbReference type="RefSeq" id="WP_376800883.1">
    <property type="nucleotide sequence ID" value="NZ_DBNB01000038.1"/>
</dbReference>
<feature type="signal peptide" evidence="2">
    <location>
        <begin position="1"/>
        <end position="21"/>
    </location>
</feature>
<dbReference type="InterPro" id="IPR015168">
    <property type="entry name" value="SsuA/THI5"/>
</dbReference>
<sequence length="350" mass="37359">MIRFLILVIGIVWAFAAPAQAQTTVKVGFCARTVSAAAAPFAIATKFGWFAEKGIKVELVPLPGSTDCVKLVATGEIPYSIPSIEPVAIIRALGVKVVNFYTAYQGNIYGMAVPADSPIKTLDDLKGKTIGVTSMASGGVLTARALVANRGLDPAKDVRIVVAGEGAQTAALLRTNQIDAISQFDTQYTLVENAGAALRYLDVGELASYPSNGFVATEEVLTKRRGDAVALGQGYAKGTIFAMANPEAAIRILYEVYPFTRATGKDEATAIADDIKTLNARAKNWRLEAGRVSKWGENNVANYQAYLDFLLQWNVLKEKANASELVSNELIADINAFDQAAIAAQAKAYK</sequence>
<keyword evidence="2" id="KW-0732">Signal</keyword>
<dbReference type="AlphaFoldDB" id="A0A1W9I1E4"/>
<evidence type="ECO:0000256" key="2">
    <source>
        <dbReference type="SAM" id="SignalP"/>
    </source>
</evidence>
<dbReference type="SUPFAM" id="SSF53850">
    <property type="entry name" value="Periplasmic binding protein-like II"/>
    <property type="match status" value="1"/>
</dbReference>
<dbReference type="SMART" id="SM00062">
    <property type="entry name" value="PBPb"/>
    <property type="match status" value="1"/>
</dbReference>
<organism evidence="4 5">
    <name type="scientific">Candidatus Raskinella chloraquaticus</name>
    <dbReference type="NCBI Taxonomy" id="1951219"/>
    <lineage>
        <taxon>Bacteria</taxon>
        <taxon>Pseudomonadati</taxon>
        <taxon>Pseudomonadota</taxon>
        <taxon>Alphaproteobacteria</taxon>
        <taxon>Hyphomicrobiales</taxon>
        <taxon>Phreatobacteraceae</taxon>
        <taxon>Candidatus Raskinella</taxon>
    </lineage>
</organism>
<dbReference type="Gene3D" id="3.40.190.10">
    <property type="entry name" value="Periplasmic binding protein-like II"/>
    <property type="match status" value="2"/>
</dbReference>
<evidence type="ECO:0000313" key="4">
    <source>
        <dbReference type="EMBL" id="OQW53271.1"/>
    </source>
</evidence>
<dbReference type="Pfam" id="PF09084">
    <property type="entry name" value="NMT1"/>
    <property type="match status" value="1"/>
</dbReference>
<feature type="chain" id="PRO_5013343559" evidence="2">
    <location>
        <begin position="22"/>
        <end position="350"/>
    </location>
</feature>
<keyword evidence="4" id="KW-0808">Transferase</keyword>
<accession>A0A1W9I1E4</accession>
<protein>
    <submittedName>
        <fullName evidence="4">Myristoyl transferase</fullName>
    </submittedName>
</protein>
<comment type="caution">
    <text evidence="4">The sequence shown here is derived from an EMBL/GenBank/DDBJ whole genome shotgun (WGS) entry which is preliminary data.</text>
</comment>
<comment type="similarity">
    <text evidence="1">Belongs to the bacterial solute-binding protein SsuA/TauA family.</text>
</comment>
<reference evidence="4 5" key="1">
    <citation type="journal article" date="2017" name="Water Res.">
        <title>Comammox in drinking water systems.</title>
        <authorList>
            <person name="Wang Y."/>
            <person name="Ma L."/>
            <person name="Mao Y."/>
            <person name="Jiang X."/>
            <person name="Xia Y."/>
            <person name="Yu K."/>
            <person name="Li B."/>
            <person name="Zhang T."/>
        </authorList>
    </citation>
    <scope>NUCLEOTIDE SEQUENCE [LARGE SCALE GENOMIC DNA]</scope>
    <source>
        <strain evidence="4">SG_bin8</strain>
    </source>
</reference>
<proteinExistence type="inferred from homology"/>